<dbReference type="InterPro" id="IPR013520">
    <property type="entry name" value="Ribonucl_H"/>
</dbReference>
<feature type="domain" description="Exonuclease" evidence="8">
    <location>
        <begin position="16"/>
        <end position="195"/>
    </location>
</feature>
<dbReference type="SUPFAM" id="SSF53098">
    <property type="entry name" value="Ribonuclease H-like"/>
    <property type="match status" value="2"/>
</dbReference>
<keyword evidence="5" id="KW-0269">Exonuclease</keyword>
<dbReference type="InterPro" id="IPR036397">
    <property type="entry name" value="RNaseH_sf"/>
</dbReference>
<evidence type="ECO:0000256" key="3">
    <source>
        <dbReference type="ARBA" id="ARBA00022723"/>
    </source>
</evidence>
<evidence type="ECO:0000313" key="9">
    <source>
        <dbReference type="EMBL" id="CAD7083281.1"/>
    </source>
</evidence>
<gene>
    <name evidence="9" type="ORF">HERILL_LOCUS6253</name>
</gene>
<comment type="similarity">
    <text evidence="7">Belongs to the exonuclease superfamily. TREX family.</text>
</comment>
<evidence type="ECO:0000256" key="4">
    <source>
        <dbReference type="ARBA" id="ARBA00022801"/>
    </source>
</evidence>
<dbReference type="AlphaFoldDB" id="A0A7R8YS76"/>
<dbReference type="InterPro" id="IPR012337">
    <property type="entry name" value="RNaseH-like_sf"/>
</dbReference>
<evidence type="ECO:0000256" key="7">
    <source>
        <dbReference type="ARBA" id="ARBA00025769"/>
    </source>
</evidence>
<name>A0A7R8YS76_HERIL</name>
<keyword evidence="3" id="KW-0479">Metal-binding</keyword>
<dbReference type="InterPro" id="IPR040393">
    <property type="entry name" value="TREX1/2"/>
</dbReference>
<comment type="cofactor">
    <cofactor evidence="1">
        <name>Mg(2+)</name>
        <dbReference type="ChEBI" id="CHEBI:18420"/>
    </cofactor>
</comment>
<dbReference type="InParanoid" id="A0A7R8YS76"/>
<sequence length="635" mass="72637">MAETSDNAGAVGTIRTFVFLDIETTGLPKFNFGKANITELAMWTLSREDFLRSEDTECRLLGKWKSVFRPGRSINPRTSELTGLNNEMLEDYEKFDVAAKAMVSYLELHPKPICLIAHNGNEHDFPIIKQYFDKINKKIPGFLWCSDSLSIFKELNSIAEDRLLVNVLSNVEESEKSSSQMAKQILETTISESEENSDFLNNFRELDSIKEEDQLLVNVLSNFEESEKLSPQMAEQILKAVISNSEENSDPLNDFRELDSIREEDQLLVNVLINVEESEKSSSLMAEQILKTPVSDSEENSDFLNNFRELDSIKGEDQLLVNVLSNVEESEKLSAQMAEQILESAVSNIEENSDSLSNFRELDSIKEEDRLLVNVLSNFVESEKLSPQMAEQILKTPVSDSEENSDFLSNFRELDSIKEEQLLVNVLSNVEESEKFSPQMPEQILGAVISDSEENSDSLNNFRELDSIKEEDQLLVNVLSNVEESEKLSPQIAEQILETTVSNSELNLIEDHSNSEGLSELNELLERQRINETTPKRNFKGENVKKYKSSFEENTQNQSIKLNKVCRELFPTENKSYKLRDVYKRIFNYYPPYKHIAEADVHTLFEAARKYGIEFVKLAEKNAIPFAQIKRPVWK</sequence>
<proteinExistence type="inferred from homology"/>
<dbReference type="GO" id="GO:0046872">
    <property type="term" value="F:metal ion binding"/>
    <property type="evidence" value="ECO:0007669"/>
    <property type="project" value="UniProtKB-KW"/>
</dbReference>
<dbReference type="GO" id="GO:0006308">
    <property type="term" value="P:DNA catabolic process"/>
    <property type="evidence" value="ECO:0007669"/>
    <property type="project" value="TreeGrafter"/>
</dbReference>
<keyword evidence="2" id="KW-0540">Nuclease</keyword>
<dbReference type="PANTHER" id="PTHR13058">
    <property type="entry name" value="THREE PRIME REPAIR EXONUCLEASE 1, 2"/>
    <property type="match status" value="1"/>
</dbReference>
<dbReference type="Proteomes" id="UP000594454">
    <property type="component" value="Chromosome 2"/>
</dbReference>
<dbReference type="Pfam" id="PF00929">
    <property type="entry name" value="RNase_T"/>
    <property type="match status" value="1"/>
</dbReference>
<evidence type="ECO:0000259" key="8">
    <source>
        <dbReference type="SMART" id="SM00479"/>
    </source>
</evidence>
<evidence type="ECO:0000313" key="10">
    <source>
        <dbReference type="Proteomes" id="UP000594454"/>
    </source>
</evidence>
<keyword evidence="6" id="KW-0460">Magnesium</keyword>
<dbReference type="OrthoDB" id="10250935at2759"/>
<organism evidence="9 10">
    <name type="scientific">Hermetia illucens</name>
    <name type="common">Black soldier fly</name>
    <dbReference type="NCBI Taxonomy" id="343691"/>
    <lineage>
        <taxon>Eukaryota</taxon>
        <taxon>Metazoa</taxon>
        <taxon>Ecdysozoa</taxon>
        <taxon>Arthropoda</taxon>
        <taxon>Hexapoda</taxon>
        <taxon>Insecta</taxon>
        <taxon>Pterygota</taxon>
        <taxon>Neoptera</taxon>
        <taxon>Endopterygota</taxon>
        <taxon>Diptera</taxon>
        <taxon>Brachycera</taxon>
        <taxon>Stratiomyomorpha</taxon>
        <taxon>Stratiomyidae</taxon>
        <taxon>Hermetiinae</taxon>
        <taxon>Hermetia</taxon>
    </lineage>
</organism>
<dbReference type="EMBL" id="LR899010">
    <property type="protein sequence ID" value="CAD7083281.1"/>
    <property type="molecule type" value="Genomic_DNA"/>
</dbReference>
<evidence type="ECO:0000256" key="1">
    <source>
        <dbReference type="ARBA" id="ARBA00001946"/>
    </source>
</evidence>
<evidence type="ECO:0000256" key="2">
    <source>
        <dbReference type="ARBA" id="ARBA00022722"/>
    </source>
</evidence>
<protein>
    <recommendedName>
        <fullName evidence="8">Exonuclease domain-containing protein</fullName>
    </recommendedName>
</protein>
<dbReference type="Gene3D" id="3.30.420.10">
    <property type="entry name" value="Ribonuclease H-like superfamily/Ribonuclease H"/>
    <property type="match status" value="2"/>
</dbReference>
<dbReference type="GO" id="GO:0008296">
    <property type="term" value="F:3'-5'-DNA exonuclease activity"/>
    <property type="evidence" value="ECO:0007669"/>
    <property type="project" value="TreeGrafter"/>
</dbReference>
<evidence type="ECO:0000256" key="6">
    <source>
        <dbReference type="ARBA" id="ARBA00022842"/>
    </source>
</evidence>
<keyword evidence="4" id="KW-0378">Hydrolase</keyword>
<evidence type="ECO:0000256" key="5">
    <source>
        <dbReference type="ARBA" id="ARBA00022839"/>
    </source>
</evidence>
<dbReference type="GO" id="GO:0003676">
    <property type="term" value="F:nucleic acid binding"/>
    <property type="evidence" value="ECO:0007669"/>
    <property type="project" value="InterPro"/>
</dbReference>
<dbReference type="PANTHER" id="PTHR13058:SF19">
    <property type="entry name" value="LD40940P"/>
    <property type="match status" value="1"/>
</dbReference>
<keyword evidence="10" id="KW-1185">Reference proteome</keyword>
<accession>A0A7R8YS76</accession>
<dbReference type="GO" id="GO:0005737">
    <property type="term" value="C:cytoplasm"/>
    <property type="evidence" value="ECO:0007669"/>
    <property type="project" value="TreeGrafter"/>
</dbReference>
<dbReference type="SMART" id="SM00479">
    <property type="entry name" value="EXOIII"/>
    <property type="match status" value="1"/>
</dbReference>
<reference evidence="9 10" key="1">
    <citation type="submission" date="2020-11" db="EMBL/GenBank/DDBJ databases">
        <authorList>
            <person name="Wallbank WR R."/>
            <person name="Pardo Diaz C."/>
            <person name="Kozak K."/>
            <person name="Martin S."/>
            <person name="Jiggins C."/>
            <person name="Moest M."/>
            <person name="Warren A I."/>
            <person name="Generalovic N T."/>
            <person name="Byers J.R.P. K."/>
            <person name="Montejo-Kovacevich G."/>
            <person name="Yen C E."/>
        </authorList>
    </citation>
    <scope>NUCLEOTIDE SEQUENCE [LARGE SCALE GENOMIC DNA]</scope>
</reference>